<gene>
    <name evidence="2" type="ORF">JAZ07_18780</name>
</gene>
<name>A0A9E4T3J5_9GAMM</name>
<feature type="region of interest" description="Disordered" evidence="1">
    <location>
        <begin position="31"/>
        <end position="71"/>
    </location>
</feature>
<dbReference type="AlphaFoldDB" id="A0A9E4T3J5"/>
<dbReference type="EMBL" id="JAEPCM010000694">
    <property type="protein sequence ID" value="MCG7948391.1"/>
    <property type="molecule type" value="Genomic_DNA"/>
</dbReference>
<organism evidence="2 3">
    <name type="scientific">Candidatus Thiodiazotropha taylori</name>
    <dbReference type="NCBI Taxonomy" id="2792791"/>
    <lineage>
        <taxon>Bacteria</taxon>
        <taxon>Pseudomonadati</taxon>
        <taxon>Pseudomonadota</taxon>
        <taxon>Gammaproteobacteria</taxon>
        <taxon>Chromatiales</taxon>
        <taxon>Sedimenticolaceae</taxon>
        <taxon>Candidatus Thiodiazotropha</taxon>
    </lineage>
</organism>
<sequence length="178" mass="20319">MEPNEKKPLDERRESRDENFIRRWSDRKLASQQPLVEQAEAEQTLDQPCDEDMPPLESLDDSSDYSGFLSPKVSEPLRKMALRKLFHGSDFNLCDGLDDYAEDFTTFEALGDVITADLKHQLEMQAQREAEQQEQAEAEPVESDAMALQSNDQTSTEDPQPVTEQQPSNDNDNREIPS</sequence>
<feature type="compositionally biased region" description="Acidic residues" evidence="1">
    <location>
        <begin position="48"/>
        <end position="63"/>
    </location>
</feature>
<dbReference type="InterPro" id="IPR021735">
    <property type="entry name" value="DUF3306"/>
</dbReference>
<evidence type="ECO:0000313" key="3">
    <source>
        <dbReference type="Proteomes" id="UP000886667"/>
    </source>
</evidence>
<dbReference type="Proteomes" id="UP000886667">
    <property type="component" value="Unassembled WGS sequence"/>
</dbReference>
<evidence type="ECO:0000256" key="1">
    <source>
        <dbReference type="SAM" id="MobiDB-lite"/>
    </source>
</evidence>
<feature type="compositionally biased region" description="Acidic residues" evidence="1">
    <location>
        <begin position="132"/>
        <end position="142"/>
    </location>
</feature>
<evidence type="ECO:0000313" key="2">
    <source>
        <dbReference type="EMBL" id="MCG7948391.1"/>
    </source>
</evidence>
<proteinExistence type="predicted"/>
<dbReference type="Pfam" id="PF11748">
    <property type="entry name" value="DUF3306"/>
    <property type="match status" value="1"/>
</dbReference>
<feature type="region of interest" description="Disordered" evidence="1">
    <location>
        <begin position="124"/>
        <end position="178"/>
    </location>
</feature>
<feature type="compositionally biased region" description="Polar residues" evidence="1">
    <location>
        <begin position="148"/>
        <end position="170"/>
    </location>
</feature>
<reference evidence="2" key="1">
    <citation type="journal article" date="2021" name="Proc. Natl. Acad. Sci. U.S.A.">
        <title>Global biogeography of chemosynthetic symbionts reveals both localized and globally distributed symbiont groups. .</title>
        <authorList>
            <person name="Osvatic J.T."/>
            <person name="Wilkins L.G.E."/>
            <person name="Leibrecht L."/>
            <person name="Leray M."/>
            <person name="Zauner S."/>
            <person name="Polzin J."/>
            <person name="Camacho Y."/>
            <person name="Gros O."/>
            <person name="van Gils J.A."/>
            <person name="Eisen J.A."/>
            <person name="Petersen J.M."/>
            <person name="Yuen B."/>
        </authorList>
    </citation>
    <scope>NUCLEOTIDE SEQUENCE</scope>
    <source>
        <strain evidence="2">MAGclacostrist064TRANS</strain>
    </source>
</reference>
<comment type="caution">
    <text evidence="2">The sequence shown here is derived from an EMBL/GenBank/DDBJ whole genome shotgun (WGS) entry which is preliminary data.</text>
</comment>
<accession>A0A9E4T3J5</accession>
<protein>
    <submittedName>
        <fullName evidence="2">DUF3306 domain-containing protein</fullName>
    </submittedName>
</protein>